<comment type="cofactor">
    <cofactor evidence="1">
        <name>L-ascorbate</name>
        <dbReference type="ChEBI" id="CHEBI:38290"/>
    </cofactor>
</comment>
<accession>A0ABR4CP13</accession>
<evidence type="ECO:0000256" key="1">
    <source>
        <dbReference type="ARBA" id="ARBA00001961"/>
    </source>
</evidence>
<dbReference type="Gene3D" id="2.60.120.620">
    <property type="entry name" value="q2cbj1_9rhob like domain"/>
    <property type="match status" value="1"/>
</dbReference>
<evidence type="ECO:0000256" key="4">
    <source>
        <dbReference type="ARBA" id="ARBA00023002"/>
    </source>
</evidence>
<gene>
    <name evidence="7" type="ORF">VTL71DRAFT_12955</name>
</gene>
<reference evidence="7 8" key="1">
    <citation type="journal article" date="2024" name="Commun. Biol.">
        <title>Comparative genomic analysis of thermophilic fungi reveals convergent evolutionary adaptations and gene losses.</title>
        <authorList>
            <person name="Steindorff A.S."/>
            <person name="Aguilar-Pontes M.V."/>
            <person name="Robinson A.J."/>
            <person name="Andreopoulos B."/>
            <person name="LaButti K."/>
            <person name="Kuo A."/>
            <person name="Mondo S."/>
            <person name="Riley R."/>
            <person name="Otillar R."/>
            <person name="Haridas S."/>
            <person name="Lipzen A."/>
            <person name="Grimwood J."/>
            <person name="Schmutz J."/>
            <person name="Clum A."/>
            <person name="Reid I.D."/>
            <person name="Moisan M.C."/>
            <person name="Butler G."/>
            <person name="Nguyen T.T.M."/>
            <person name="Dewar K."/>
            <person name="Conant G."/>
            <person name="Drula E."/>
            <person name="Henrissat B."/>
            <person name="Hansel C."/>
            <person name="Singer S."/>
            <person name="Hutchinson M.I."/>
            <person name="de Vries R.P."/>
            <person name="Natvig D.O."/>
            <person name="Powell A.J."/>
            <person name="Tsang A."/>
            <person name="Grigoriev I.V."/>
        </authorList>
    </citation>
    <scope>NUCLEOTIDE SEQUENCE [LARGE SCALE GENOMIC DNA]</scope>
    <source>
        <strain evidence="7 8">CBS 494.80</strain>
    </source>
</reference>
<dbReference type="EMBL" id="JAZHXI010000005">
    <property type="protein sequence ID" value="KAL2071720.1"/>
    <property type="molecule type" value="Genomic_DNA"/>
</dbReference>
<dbReference type="PROSITE" id="PS51471">
    <property type="entry name" value="FE2OG_OXY"/>
    <property type="match status" value="1"/>
</dbReference>
<dbReference type="PANTHER" id="PTHR10869:SF246">
    <property type="entry name" value="TRANSMEMBRANE PROLYL 4-HYDROXYLASE"/>
    <property type="match status" value="1"/>
</dbReference>
<protein>
    <recommendedName>
        <fullName evidence="6">Fe2OG dioxygenase domain-containing protein</fullName>
    </recommendedName>
</protein>
<dbReference type="InterPro" id="IPR005123">
    <property type="entry name" value="Oxoglu/Fe-dep_dioxygenase_dom"/>
</dbReference>
<evidence type="ECO:0000259" key="6">
    <source>
        <dbReference type="PROSITE" id="PS51471"/>
    </source>
</evidence>
<organism evidence="7 8">
    <name type="scientific">Oculimacula yallundae</name>
    <dbReference type="NCBI Taxonomy" id="86028"/>
    <lineage>
        <taxon>Eukaryota</taxon>
        <taxon>Fungi</taxon>
        <taxon>Dikarya</taxon>
        <taxon>Ascomycota</taxon>
        <taxon>Pezizomycotina</taxon>
        <taxon>Leotiomycetes</taxon>
        <taxon>Helotiales</taxon>
        <taxon>Ploettnerulaceae</taxon>
        <taxon>Oculimacula</taxon>
    </lineage>
</organism>
<dbReference type="InterPro" id="IPR044862">
    <property type="entry name" value="Pro_4_hyd_alph_FE2OG_OXY"/>
</dbReference>
<sequence>MVVTLACLIIAVHPDCIPVWRGHWTGPITQKSVRRVTLLAFIAFVLSTAQAEQKPLSQHTCIHPPYKVHVFSKSPLVIYIPNFLTVEEREHLQEITKGTFSNSAVADESGEQGLRQTRTSQSASVIRDPVVRCIETRALEFQGFDTPRTHLEPFQLVQYGNGENYHLHTDWFEAPSRMTPDVGGNRISSFFVYVAASNLTGGGTNFPILNAPYDDRWCEFVDCDEPWENGVTFRPVPGNAVFWQNLHEDGSGDPSTIHAGLPVTSGSKLGMNIWTRQGPLDEKFRGADDFDA</sequence>
<dbReference type="InterPro" id="IPR045054">
    <property type="entry name" value="P4HA-like"/>
</dbReference>
<comment type="caution">
    <text evidence="7">The sequence shown here is derived from an EMBL/GenBank/DDBJ whole genome shotgun (WGS) entry which is preliminary data.</text>
</comment>
<evidence type="ECO:0000256" key="5">
    <source>
        <dbReference type="ARBA" id="ARBA00023004"/>
    </source>
</evidence>
<keyword evidence="5" id="KW-0408">Iron</keyword>
<feature type="domain" description="Fe2OG dioxygenase" evidence="6">
    <location>
        <begin position="149"/>
        <end position="277"/>
    </location>
</feature>
<keyword evidence="2" id="KW-0479">Metal-binding</keyword>
<dbReference type="Proteomes" id="UP001595075">
    <property type="component" value="Unassembled WGS sequence"/>
</dbReference>
<evidence type="ECO:0000313" key="7">
    <source>
        <dbReference type="EMBL" id="KAL2071720.1"/>
    </source>
</evidence>
<dbReference type="Pfam" id="PF13640">
    <property type="entry name" value="2OG-FeII_Oxy_3"/>
    <property type="match status" value="1"/>
</dbReference>
<keyword evidence="4" id="KW-0560">Oxidoreductase</keyword>
<keyword evidence="8" id="KW-1185">Reference proteome</keyword>
<dbReference type="SMART" id="SM00702">
    <property type="entry name" value="P4Hc"/>
    <property type="match status" value="1"/>
</dbReference>
<keyword evidence="3" id="KW-0223">Dioxygenase</keyword>
<evidence type="ECO:0000256" key="3">
    <source>
        <dbReference type="ARBA" id="ARBA00022964"/>
    </source>
</evidence>
<evidence type="ECO:0000256" key="2">
    <source>
        <dbReference type="ARBA" id="ARBA00022723"/>
    </source>
</evidence>
<evidence type="ECO:0000313" key="8">
    <source>
        <dbReference type="Proteomes" id="UP001595075"/>
    </source>
</evidence>
<name>A0ABR4CP13_9HELO</name>
<dbReference type="PANTHER" id="PTHR10869">
    <property type="entry name" value="PROLYL 4-HYDROXYLASE ALPHA SUBUNIT"/>
    <property type="match status" value="1"/>
</dbReference>
<proteinExistence type="predicted"/>
<dbReference type="InterPro" id="IPR006620">
    <property type="entry name" value="Pro_4_hyd_alph"/>
</dbReference>